<evidence type="ECO:0000259" key="16">
    <source>
        <dbReference type="SMART" id="SM00904"/>
    </source>
</evidence>
<evidence type="ECO:0000256" key="10">
    <source>
        <dbReference type="ARBA" id="ARBA00022695"/>
    </source>
</evidence>
<sequence length="315" mass="35628">MRIIRKPLPLSPLEPCVATIGFFDGVHKGHRFLINQLKEIAASKGIRSAIITFPVHPRKVMHSDYRPELLTTCDEKIQLLAETGIDYCVMFDFTPEVSCLSAQEFMANILREQYNVQTLVIGYDHRFGHNRSESFDDYFRYGKELGIEVLLTRAYTCNNVNISSSVVRSFLHKGEVDKVVDCLGYNYFLTGTVIGGYKVGRTIGFPTANIRVEAPDKLIPLGGVYAVRVAVNGESFIGMLNIGQRPTINNGEHRSIEVHILHFQSDIYDCPIHISFVRRIRSEEKFDSIEELTAQLHKDALAVKTLFKDYPSPPT</sequence>
<dbReference type="PIRSF" id="PIRSF004491">
    <property type="entry name" value="FAD_Synth"/>
    <property type="match status" value="1"/>
</dbReference>
<comment type="similarity">
    <text evidence="3">Belongs to the RibF family.</text>
</comment>
<dbReference type="AlphaFoldDB" id="A0A5J4QLM5"/>
<dbReference type="Pfam" id="PF01687">
    <property type="entry name" value="Flavokinase"/>
    <property type="match status" value="1"/>
</dbReference>
<dbReference type="GO" id="GO:0003919">
    <property type="term" value="F:FMN adenylyltransferase activity"/>
    <property type="evidence" value="ECO:0007669"/>
    <property type="project" value="UniProtKB-EC"/>
</dbReference>
<evidence type="ECO:0000256" key="7">
    <source>
        <dbReference type="ARBA" id="ARBA00022630"/>
    </source>
</evidence>
<name>A0A5J4QLM5_9ZZZZ</name>
<dbReference type="InterPro" id="IPR002606">
    <property type="entry name" value="Riboflavin_kinase_bac"/>
</dbReference>
<evidence type="ECO:0000256" key="15">
    <source>
        <dbReference type="ARBA" id="ARBA00023268"/>
    </source>
</evidence>
<evidence type="ECO:0000256" key="9">
    <source>
        <dbReference type="ARBA" id="ARBA00022679"/>
    </source>
</evidence>
<accession>A0A5J4QLM5</accession>
<evidence type="ECO:0000256" key="8">
    <source>
        <dbReference type="ARBA" id="ARBA00022643"/>
    </source>
</evidence>
<dbReference type="InterPro" id="IPR015864">
    <property type="entry name" value="FAD_synthase"/>
</dbReference>
<keyword evidence="9" id="KW-0808">Transferase</keyword>
<evidence type="ECO:0000256" key="5">
    <source>
        <dbReference type="ARBA" id="ARBA00012393"/>
    </source>
</evidence>
<comment type="pathway">
    <text evidence="1">Cofactor biosynthesis; FAD biosynthesis; FAD from FMN: step 1/1.</text>
</comment>
<dbReference type="GO" id="GO:0008531">
    <property type="term" value="F:riboflavin kinase activity"/>
    <property type="evidence" value="ECO:0007669"/>
    <property type="project" value="UniProtKB-EC"/>
</dbReference>
<dbReference type="EC" id="2.7.1.26" evidence="4"/>
<dbReference type="GO" id="GO:0005524">
    <property type="term" value="F:ATP binding"/>
    <property type="evidence" value="ECO:0007669"/>
    <property type="project" value="UniProtKB-KW"/>
</dbReference>
<evidence type="ECO:0000256" key="2">
    <source>
        <dbReference type="ARBA" id="ARBA00005201"/>
    </source>
</evidence>
<evidence type="ECO:0000313" key="17">
    <source>
        <dbReference type="EMBL" id="KAA6322837.1"/>
    </source>
</evidence>
<proteinExistence type="inferred from homology"/>
<dbReference type="PANTHER" id="PTHR22749:SF6">
    <property type="entry name" value="RIBOFLAVIN KINASE"/>
    <property type="match status" value="1"/>
</dbReference>
<dbReference type="PANTHER" id="PTHR22749">
    <property type="entry name" value="RIBOFLAVIN KINASE/FMN ADENYLYLTRANSFERASE"/>
    <property type="match status" value="1"/>
</dbReference>
<keyword evidence="12" id="KW-0418">Kinase</keyword>
<dbReference type="NCBIfam" id="TIGR00083">
    <property type="entry name" value="ribF"/>
    <property type="match status" value="1"/>
</dbReference>
<dbReference type="UniPathway" id="UPA00277">
    <property type="reaction ID" value="UER00407"/>
</dbReference>
<dbReference type="Gene3D" id="3.40.50.620">
    <property type="entry name" value="HUPs"/>
    <property type="match status" value="1"/>
</dbReference>
<dbReference type="SUPFAM" id="SSF52374">
    <property type="entry name" value="Nucleotidylyl transferase"/>
    <property type="match status" value="1"/>
</dbReference>
<keyword evidence="14" id="KW-0067">ATP-binding</keyword>
<gene>
    <name evidence="17" type="ORF">EZS27_027665</name>
</gene>
<keyword evidence="11" id="KW-0547">Nucleotide-binding</keyword>
<keyword evidence="10" id="KW-0548">Nucleotidyltransferase</keyword>
<dbReference type="SMART" id="SM00904">
    <property type="entry name" value="Flavokinase"/>
    <property type="match status" value="1"/>
</dbReference>
<dbReference type="GO" id="GO:0009231">
    <property type="term" value="P:riboflavin biosynthetic process"/>
    <property type="evidence" value="ECO:0007669"/>
    <property type="project" value="InterPro"/>
</dbReference>
<dbReference type="GO" id="GO:0009398">
    <property type="term" value="P:FMN biosynthetic process"/>
    <property type="evidence" value="ECO:0007669"/>
    <property type="project" value="UniProtKB-UniPathway"/>
</dbReference>
<comment type="caution">
    <text evidence="17">The sequence shown here is derived from an EMBL/GenBank/DDBJ whole genome shotgun (WGS) entry which is preliminary data.</text>
</comment>
<keyword evidence="8" id="KW-0288">FMN</keyword>
<organism evidence="17">
    <name type="scientific">termite gut metagenome</name>
    <dbReference type="NCBI Taxonomy" id="433724"/>
    <lineage>
        <taxon>unclassified sequences</taxon>
        <taxon>metagenomes</taxon>
        <taxon>organismal metagenomes</taxon>
    </lineage>
</organism>
<dbReference type="EC" id="2.7.7.2" evidence="5"/>
<dbReference type="GO" id="GO:0006747">
    <property type="term" value="P:FAD biosynthetic process"/>
    <property type="evidence" value="ECO:0007669"/>
    <property type="project" value="UniProtKB-UniPathway"/>
</dbReference>
<dbReference type="SUPFAM" id="SSF82114">
    <property type="entry name" value="Riboflavin kinase-like"/>
    <property type="match status" value="1"/>
</dbReference>
<dbReference type="NCBIfam" id="NF004162">
    <property type="entry name" value="PRK05627.1-5"/>
    <property type="match status" value="1"/>
</dbReference>
<reference evidence="17" key="1">
    <citation type="submission" date="2019-03" db="EMBL/GenBank/DDBJ databases">
        <title>Single cell metagenomics reveals metabolic interactions within the superorganism composed of flagellate Streblomastix strix and complex community of Bacteroidetes bacteria on its surface.</title>
        <authorList>
            <person name="Treitli S.C."/>
            <person name="Kolisko M."/>
            <person name="Husnik F."/>
            <person name="Keeling P."/>
            <person name="Hampl V."/>
        </authorList>
    </citation>
    <scope>NUCLEOTIDE SEQUENCE</scope>
    <source>
        <strain evidence="17">STM</strain>
    </source>
</reference>
<evidence type="ECO:0000256" key="1">
    <source>
        <dbReference type="ARBA" id="ARBA00004726"/>
    </source>
</evidence>
<dbReference type="InterPro" id="IPR023465">
    <property type="entry name" value="Riboflavin_kinase_dom_sf"/>
</dbReference>
<evidence type="ECO:0000256" key="14">
    <source>
        <dbReference type="ARBA" id="ARBA00022840"/>
    </source>
</evidence>
<evidence type="ECO:0000256" key="11">
    <source>
        <dbReference type="ARBA" id="ARBA00022741"/>
    </source>
</evidence>
<protein>
    <recommendedName>
        <fullName evidence="6">Bifunctional riboflavin kinase/FMN adenylyltransferase</fullName>
        <ecNumber evidence="4">2.7.1.26</ecNumber>
        <ecNumber evidence="5">2.7.7.2</ecNumber>
    </recommendedName>
</protein>
<feature type="domain" description="Riboflavin kinase" evidence="16">
    <location>
        <begin position="182"/>
        <end position="308"/>
    </location>
</feature>
<evidence type="ECO:0000256" key="4">
    <source>
        <dbReference type="ARBA" id="ARBA00012105"/>
    </source>
</evidence>
<evidence type="ECO:0000256" key="3">
    <source>
        <dbReference type="ARBA" id="ARBA00010214"/>
    </source>
</evidence>
<dbReference type="InterPro" id="IPR023468">
    <property type="entry name" value="Riboflavin_kinase"/>
</dbReference>
<keyword evidence="7" id="KW-0285">Flavoprotein</keyword>
<comment type="pathway">
    <text evidence="2">Cofactor biosynthesis; FMN biosynthesis; FMN from riboflavin (ATP route): step 1/1.</text>
</comment>
<dbReference type="UniPathway" id="UPA00276">
    <property type="reaction ID" value="UER00406"/>
</dbReference>
<keyword evidence="13" id="KW-0274">FAD</keyword>
<keyword evidence="15" id="KW-0511">Multifunctional enzyme</keyword>
<dbReference type="CDD" id="cd02064">
    <property type="entry name" value="FAD_synthetase_N"/>
    <property type="match status" value="1"/>
</dbReference>
<dbReference type="FunFam" id="3.40.50.620:FF:000021">
    <property type="entry name" value="Riboflavin biosynthesis protein"/>
    <property type="match status" value="1"/>
</dbReference>
<evidence type="ECO:0000256" key="6">
    <source>
        <dbReference type="ARBA" id="ARBA00018483"/>
    </source>
</evidence>
<dbReference type="InterPro" id="IPR015865">
    <property type="entry name" value="Riboflavin_kinase_bac/euk"/>
</dbReference>
<evidence type="ECO:0000256" key="13">
    <source>
        <dbReference type="ARBA" id="ARBA00022827"/>
    </source>
</evidence>
<dbReference type="InterPro" id="IPR014729">
    <property type="entry name" value="Rossmann-like_a/b/a_fold"/>
</dbReference>
<evidence type="ECO:0000256" key="12">
    <source>
        <dbReference type="ARBA" id="ARBA00022777"/>
    </source>
</evidence>
<dbReference type="Pfam" id="PF06574">
    <property type="entry name" value="FAD_syn"/>
    <property type="match status" value="1"/>
</dbReference>
<dbReference type="EMBL" id="SNRY01002947">
    <property type="protein sequence ID" value="KAA6322837.1"/>
    <property type="molecule type" value="Genomic_DNA"/>
</dbReference>
<dbReference type="Gene3D" id="2.40.30.30">
    <property type="entry name" value="Riboflavin kinase-like"/>
    <property type="match status" value="1"/>
</dbReference>